<evidence type="ECO:0000256" key="2">
    <source>
        <dbReference type="ARBA" id="ARBA00010661"/>
    </source>
</evidence>
<reference evidence="9" key="1">
    <citation type="submission" date="2022-04" db="EMBL/GenBank/DDBJ databases">
        <title>A functionally conserved STORR gene fusion in Papaver species that diverged 16.8 million years ago.</title>
        <authorList>
            <person name="Catania T."/>
        </authorList>
    </citation>
    <scope>NUCLEOTIDE SEQUENCE</scope>
    <source>
        <strain evidence="9">S-188037</strain>
    </source>
</reference>
<keyword evidence="7" id="KW-0793">Thylakoid</keyword>
<keyword evidence="10" id="KW-1185">Reference proteome</keyword>
<evidence type="ECO:0000256" key="5">
    <source>
        <dbReference type="ARBA" id="ARBA00022640"/>
    </source>
</evidence>
<proteinExistence type="inferred from homology"/>
<organism evidence="9 10">
    <name type="scientific">Papaver atlanticum</name>
    <dbReference type="NCBI Taxonomy" id="357466"/>
    <lineage>
        <taxon>Eukaryota</taxon>
        <taxon>Viridiplantae</taxon>
        <taxon>Streptophyta</taxon>
        <taxon>Embryophyta</taxon>
        <taxon>Tracheophyta</taxon>
        <taxon>Spermatophyta</taxon>
        <taxon>Magnoliopsida</taxon>
        <taxon>Ranunculales</taxon>
        <taxon>Papaveraceae</taxon>
        <taxon>Papaveroideae</taxon>
        <taxon>Papaver</taxon>
    </lineage>
</organism>
<keyword evidence="3" id="KW-0150">Chloroplast</keyword>
<evidence type="ECO:0000313" key="10">
    <source>
        <dbReference type="Proteomes" id="UP001202328"/>
    </source>
</evidence>
<gene>
    <name evidence="9" type="ORF">MKW98_032036</name>
</gene>
<dbReference type="InterPro" id="IPR008796">
    <property type="entry name" value="PSAN"/>
</dbReference>
<name>A0AAD4SE16_9MAGN</name>
<keyword evidence="5" id="KW-0934">Plastid</keyword>
<evidence type="ECO:0000256" key="6">
    <source>
        <dbReference type="ARBA" id="ARBA00022836"/>
    </source>
</evidence>
<dbReference type="GO" id="GO:0009535">
    <property type="term" value="C:chloroplast thylakoid membrane"/>
    <property type="evidence" value="ECO:0007669"/>
    <property type="project" value="UniProtKB-SubCell"/>
</dbReference>
<evidence type="ECO:0000256" key="8">
    <source>
        <dbReference type="ARBA" id="ARBA00023136"/>
    </source>
</evidence>
<dbReference type="EMBL" id="JAJJMB010011222">
    <property type="protein sequence ID" value="KAI3903382.1"/>
    <property type="molecule type" value="Genomic_DNA"/>
</dbReference>
<dbReference type="GO" id="GO:0009522">
    <property type="term" value="C:photosystem I"/>
    <property type="evidence" value="ECO:0007669"/>
    <property type="project" value="UniProtKB-KW"/>
</dbReference>
<dbReference type="AlphaFoldDB" id="A0AAD4SE16"/>
<dbReference type="Pfam" id="PF05479">
    <property type="entry name" value="PsaN"/>
    <property type="match status" value="1"/>
</dbReference>
<accession>A0AAD4SE16</accession>
<dbReference type="PANTHER" id="PTHR36327">
    <property type="entry name" value="UNNAMED PRODUCT"/>
    <property type="match status" value="1"/>
</dbReference>
<evidence type="ECO:0000256" key="7">
    <source>
        <dbReference type="ARBA" id="ARBA00023078"/>
    </source>
</evidence>
<dbReference type="PANTHER" id="PTHR36327:SF1">
    <property type="entry name" value="OS03G0731100 PROTEIN"/>
    <property type="match status" value="1"/>
</dbReference>
<comment type="caution">
    <text evidence="9">The sequence shown here is derived from an EMBL/GenBank/DDBJ whole genome shotgun (WGS) entry which is preliminary data.</text>
</comment>
<comment type="subcellular location">
    <subcellularLocation>
        <location evidence="1">Plastid</location>
        <location evidence="1">Chloroplast thylakoid membrane</location>
        <topology evidence="1">Peripheral membrane protein</topology>
        <orientation evidence="1">Lumenal side</orientation>
    </subcellularLocation>
</comment>
<comment type="similarity">
    <text evidence="2">Belongs to the psaN family.</text>
</comment>
<evidence type="ECO:0000313" key="9">
    <source>
        <dbReference type="EMBL" id="KAI3903382.1"/>
    </source>
</evidence>
<sequence>MASITVNERLATGSSVLAVYGDRKRRTMTVNSVHGKGEFGRRGLLLSAAFASSPALASELNDSKSALIQKYLKKSEENKAKNDKERLDGYYRRNYKDYFEFMEGAFENKEKLTEAEQEEPSMLFPGPCINVKPLYLVDVQHPYVVILMYHFGVLDVNFLHNMCAIYPNYRVGAGESHLIEAT</sequence>
<dbReference type="Proteomes" id="UP001202328">
    <property type="component" value="Unassembled WGS sequence"/>
</dbReference>
<evidence type="ECO:0000256" key="4">
    <source>
        <dbReference type="ARBA" id="ARBA00022531"/>
    </source>
</evidence>
<dbReference type="GO" id="GO:0015979">
    <property type="term" value="P:photosynthesis"/>
    <property type="evidence" value="ECO:0007669"/>
    <property type="project" value="UniProtKB-KW"/>
</dbReference>
<protein>
    <submittedName>
        <fullName evidence="9">Uncharacterized protein</fullName>
    </submittedName>
</protein>
<evidence type="ECO:0000256" key="3">
    <source>
        <dbReference type="ARBA" id="ARBA00022528"/>
    </source>
</evidence>
<keyword evidence="8" id="KW-0472">Membrane</keyword>
<evidence type="ECO:0000256" key="1">
    <source>
        <dbReference type="ARBA" id="ARBA00004622"/>
    </source>
</evidence>
<keyword evidence="6" id="KW-0603">Photosystem I</keyword>
<keyword evidence="4" id="KW-0602">Photosynthesis</keyword>